<evidence type="ECO:0000313" key="1">
    <source>
        <dbReference type="Proteomes" id="UP000046395"/>
    </source>
</evidence>
<name>A0A5S6R036_TRIMR</name>
<dbReference type="WBParaSite" id="TMUE_3000012996.1">
    <property type="protein sequence ID" value="TMUE_3000012996.1"/>
    <property type="gene ID" value="WBGene00286514"/>
</dbReference>
<sequence>MDIPIKATPVSSSAVPDGRYKCRHLFFGSMGEARSVSPIESGTTRQPPTGQLHWDSRVDSHFIVARRTVKKCGHISTVQFLRRKICRRSLESCSKTPSGSAVERPHRAILLLLCRRRHI</sequence>
<organism evidence="1 2">
    <name type="scientific">Trichuris muris</name>
    <name type="common">Mouse whipworm</name>
    <dbReference type="NCBI Taxonomy" id="70415"/>
    <lineage>
        <taxon>Eukaryota</taxon>
        <taxon>Metazoa</taxon>
        <taxon>Ecdysozoa</taxon>
        <taxon>Nematoda</taxon>
        <taxon>Enoplea</taxon>
        <taxon>Dorylaimia</taxon>
        <taxon>Trichinellida</taxon>
        <taxon>Trichuridae</taxon>
        <taxon>Trichuris</taxon>
    </lineage>
</organism>
<protein>
    <submittedName>
        <fullName evidence="2">Uncharacterized protein</fullName>
    </submittedName>
</protein>
<reference evidence="2" key="1">
    <citation type="submission" date="2019-12" db="UniProtKB">
        <authorList>
            <consortium name="WormBaseParasite"/>
        </authorList>
    </citation>
    <scope>IDENTIFICATION</scope>
</reference>
<accession>A0A5S6R036</accession>
<proteinExistence type="predicted"/>
<keyword evidence="1" id="KW-1185">Reference proteome</keyword>
<evidence type="ECO:0000313" key="2">
    <source>
        <dbReference type="WBParaSite" id="TMUE_3000012996.1"/>
    </source>
</evidence>
<dbReference type="AlphaFoldDB" id="A0A5S6R036"/>
<dbReference type="Proteomes" id="UP000046395">
    <property type="component" value="Unassembled WGS sequence"/>
</dbReference>